<feature type="compositionally biased region" description="Polar residues" evidence="1">
    <location>
        <begin position="709"/>
        <end position="723"/>
    </location>
</feature>
<evidence type="ECO:0000313" key="2">
    <source>
        <dbReference type="EMBL" id="TQM84513.1"/>
    </source>
</evidence>
<dbReference type="EMBL" id="VFPP01000001">
    <property type="protein sequence ID" value="TQM84513.1"/>
    <property type="molecule type" value="Genomic_DNA"/>
</dbReference>
<dbReference type="PANTHER" id="PTHR47691:SF3">
    <property type="entry name" value="HTH-TYPE TRANSCRIPTIONAL REGULATOR RV0890C-RELATED"/>
    <property type="match status" value="1"/>
</dbReference>
<evidence type="ECO:0000256" key="1">
    <source>
        <dbReference type="SAM" id="MobiDB-lite"/>
    </source>
</evidence>
<comment type="caution">
    <text evidence="2">The sequence shown here is derived from an EMBL/GenBank/DDBJ whole genome shotgun (WGS) entry which is preliminary data.</text>
</comment>
<dbReference type="InterPro" id="IPR027417">
    <property type="entry name" value="P-loop_NTPase"/>
</dbReference>
<dbReference type="SMART" id="SM00028">
    <property type="entry name" value="TPR"/>
    <property type="match status" value="5"/>
</dbReference>
<dbReference type="Gene3D" id="3.40.50.300">
    <property type="entry name" value="P-loop containing nucleotide triphosphate hydrolases"/>
    <property type="match status" value="1"/>
</dbReference>
<dbReference type="Proteomes" id="UP000316628">
    <property type="component" value="Unassembled WGS sequence"/>
</dbReference>
<name>A0A543JNV2_9PSEU</name>
<dbReference type="InterPro" id="IPR019734">
    <property type="entry name" value="TPR_rpt"/>
</dbReference>
<sequence>MADGGVSNDIGGAVQGTVVQAGRIDQVVLPAPEVVVVPRQLPAAVPDFCGRLAHVATLDALLAASERNPGGGATVVALDGSAGAGKSTLAVWWAHRVQDRFPGGTLFVNLRGYGPSRPLPPQVVLTDFLTALGVAERRIPEGVEAQGALFRSLVTVRRALVVLDNAGSAEQVRPLLPGATGSLALVTSRGALSELLVSEAVRRVAVDVFDAVDAVRLVESVVGEDRTAAEPEAVEELVEVCARLPLAVRVAATRVASRPFLSVADVVEEIREEQRGLIGMDGPWRGLGGVRAVFDWSYDRLDPVHARVFRLLGLHPMPEFGAPAVAALAALDLRSVTHVLEELAEQHLVEPVARQRYRMHDLLHDYAAYRADLDETPVAREEAVTRLLGWYAAVADAADRFVYPVSARIPVELPVVQAPVRDREEALGWLRSERAVLSAVQRMALKQGMYEVVIALALSSRHLGLGPRSWWPEELEAKSRGIEAARVSGVRETEAFLRVLRGHSHRSAGDQAAAEADFQDVAESAERSGDQVLRRRALAGLASLREAQQRYDEAAEYHLAVWEATRQEGDSAAEAIALGNLCLVNAKRGRFDEALGYAQRAWELRSRTGDPLITAYAEDDLALARQGLGEHDTAIGLWEKVVDIYARHSGSESHLATALEAMAVSLVATGRDDRAVHDLRRAAAILTDLDDPRADLVRRRAEDLASARANGSGQSADRPQAGQSGSGSDDS</sequence>
<dbReference type="AlphaFoldDB" id="A0A543JNV2"/>
<proteinExistence type="predicted"/>
<dbReference type="InterPro" id="IPR036388">
    <property type="entry name" value="WH-like_DNA-bd_sf"/>
</dbReference>
<dbReference type="PANTHER" id="PTHR47691">
    <property type="entry name" value="REGULATOR-RELATED"/>
    <property type="match status" value="1"/>
</dbReference>
<evidence type="ECO:0000313" key="3">
    <source>
        <dbReference type="Proteomes" id="UP000316628"/>
    </source>
</evidence>
<dbReference type="SUPFAM" id="SSF48452">
    <property type="entry name" value="TPR-like"/>
    <property type="match status" value="1"/>
</dbReference>
<organism evidence="2 3">
    <name type="scientific">Saccharothrix saharensis</name>
    <dbReference type="NCBI Taxonomy" id="571190"/>
    <lineage>
        <taxon>Bacteria</taxon>
        <taxon>Bacillati</taxon>
        <taxon>Actinomycetota</taxon>
        <taxon>Actinomycetes</taxon>
        <taxon>Pseudonocardiales</taxon>
        <taxon>Pseudonocardiaceae</taxon>
        <taxon>Saccharothrix</taxon>
    </lineage>
</organism>
<dbReference type="SUPFAM" id="SSF52540">
    <property type="entry name" value="P-loop containing nucleoside triphosphate hydrolases"/>
    <property type="match status" value="1"/>
</dbReference>
<protein>
    <submittedName>
        <fullName evidence="2">NB-ARC domain-containing protein</fullName>
    </submittedName>
</protein>
<keyword evidence="3" id="KW-1185">Reference proteome</keyword>
<dbReference type="Gene3D" id="1.10.10.10">
    <property type="entry name" value="Winged helix-like DNA-binding domain superfamily/Winged helix DNA-binding domain"/>
    <property type="match status" value="1"/>
</dbReference>
<reference evidence="2 3" key="1">
    <citation type="submission" date="2019-06" db="EMBL/GenBank/DDBJ databases">
        <title>Sequencing the genomes of 1000 actinobacteria strains.</title>
        <authorList>
            <person name="Klenk H.-P."/>
        </authorList>
    </citation>
    <scope>NUCLEOTIDE SEQUENCE [LARGE SCALE GENOMIC DNA]</scope>
    <source>
        <strain evidence="2 3">DSM 45456</strain>
    </source>
</reference>
<dbReference type="Gene3D" id="1.25.40.10">
    <property type="entry name" value="Tetratricopeptide repeat domain"/>
    <property type="match status" value="1"/>
</dbReference>
<dbReference type="GO" id="GO:0043531">
    <property type="term" value="F:ADP binding"/>
    <property type="evidence" value="ECO:0007669"/>
    <property type="project" value="InterPro"/>
</dbReference>
<dbReference type="PRINTS" id="PR00364">
    <property type="entry name" value="DISEASERSIST"/>
</dbReference>
<dbReference type="InterPro" id="IPR011990">
    <property type="entry name" value="TPR-like_helical_dom_sf"/>
</dbReference>
<accession>A0A543JNV2</accession>
<gene>
    <name evidence="2" type="ORF">FHX81_6961</name>
</gene>
<feature type="region of interest" description="Disordered" evidence="1">
    <location>
        <begin position="700"/>
        <end position="731"/>
    </location>
</feature>